<organism evidence="20">
    <name type="scientific">Arcella intermedia</name>
    <dbReference type="NCBI Taxonomy" id="1963864"/>
    <lineage>
        <taxon>Eukaryota</taxon>
        <taxon>Amoebozoa</taxon>
        <taxon>Tubulinea</taxon>
        <taxon>Elardia</taxon>
        <taxon>Arcellinida</taxon>
        <taxon>Sphaerothecina</taxon>
        <taxon>Arcellidae</taxon>
        <taxon>Arcella</taxon>
    </lineage>
</organism>
<dbReference type="EMBL" id="GIBP01001624">
    <property type="protein sequence ID" value="NDV30593.1"/>
    <property type="molecule type" value="Transcribed_RNA"/>
</dbReference>
<dbReference type="InterPro" id="IPR041569">
    <property type="entry name" value="AAA_lid_3"/>
</dbReference>
<evidence type="ECO:0000256" key="14">
    <source>
        <dbReference type="ARBA" id="ARBA00023049"/>
    </source>
</evidence>
<evidence type="ECO:0000256" key="18">
    <source>
        <dbReference type="SAM" id="Phobius"/>
    </source>
</evidence>
<evidence type="ECO:0000256" key="17">
    <source>
        <dbReference type="SAM" id="MobiDB-lite"/>
    </source>
</evidence>
<protein>
    <recommendedName>
        <fullName evidence="19">AAA+ ATPase domain-containing protein</fullName>
    </recommendedName>
</protein>
<dbReference type="PANTHER" id="PTHR23076:SF97">
    <property type="entry name" value="ATP-DEPENDENT ZINC METALLOPROTEASE YME1L1"/>
    <property type="match status" value="1"/>
</dbReference>
<evidence type="ECO:0000256" key="12">
    <source>
        <dbReference type="ARBA" id="ARBA00022946"/>
    </source>
</evidence>
<comment type="subcellular location">
    <subcellularLocation>
        <location evidence="2">Membrane</location>
        <topology evidence="2">Multi-pass membrane protein</topology>
    </subcellularLocation>
</comment>
<dbReference type="GO" id="GO:0006515">
    <property type="term" value="P:protein quality control for misfolded or incompletely synthesized proteins"/>
    <property type="evidence" value="ECO:0007669"/>
    <property type="project" value="TreeGrafter"/>
</dbReference>
<keyword evidence="11 16" id="KW-0067">ATP-binding</keyword>
<keyword evidence="12" id="KW-0809">Transit peptide</keyword>
<dbReference type="InterPro" id="IPR027417">
    <property type="entry name" value="P-loop_NTPase"/>
</dbReference>
<keyword evidence="13 18" id="KW-1133">Transmembrane helix</keyword>
<dbReference type="GO" id="GO:0004176">
    <property type="term" value="F:ATP-dependent peptidase activity"/>
    <property type="evidence" value="ECO:0007669"/>
    <property type="project" value="InterPro"/>
</dbReference>
<dbReference type="Gene3D" id="1.10.8.60">
    <property type="match status" value="1"/>
</dbReference>
<evidence type="ECO:0000256" key="11">
    <source>
        <dbReference type="ARBA" id="ARBA00022840"/>
    </source>
</evidence>
<dbReference type="FunFam" id="1.20.58.760:FF:000001">
    <property type="entry name" value="ATP-dependent zinc metalloprotease FtsH"/>
    <property type="match status" value="1"/>
</dbReference>
<reference evidence="20" key="1">
    <citation type="journal article" date="2020" name="J. Eukaryot. Microbiol.">
        <title>De novo Sequencing, Assembly and Annotation of the Transcriptome for the Free-Living Testate Amoeba Arcella intermedia.</title>
        <authorList>
            <person name="Ribeiro G.M."/>
            <person name="Porfirio-Sousa A.L."/>
            <person name="Maurer-Alcala X.X."/>
            <person name="Katz L.A."/>
            <person name="Lahr D.J.G."/>
        </authorList>
    </citation>
    <scope>NUCLEOTIDE SEQUENCE</scope>
</reference>
<evidence type="ECO:0000256" key="2">
    <source>
        <dbReference type="ARBA" id="ARBA00004141"/>
    </source>
</evidence>
<evidence type="ECO:0000256" key="6">
    <source>
        <dbReference type="ARBA" id="ARBA00022692"/>
    </source>
</evidence>
<dbReference type="GO" id="GO:0005743">
    <property type="term" value="C:mitochondrial inner membrane"/>
    <property type="evidence" value="ECO:0007669"/>
    <property type="project" value="TreeGrafter"/>
</dbReference>
<keyword evidence="8 16" id="KW-0547">Nucleotide-binding</keyword>
<keyword evidence="10" id="KW-0862">Zinc</keyword>
<evidence type="ECO:0000313" key="20">
    <source>
        <dbReference type="EMBL" id="NDV30593.1"/>
    </source>
</evidence>
<dbReference type="CDD" id="cd19501">
    <property type="entry name" value="RecA-like_FtsH"/>
    <property type="match status" value="1"/>
</dbReference>
<feature type="region of interest" description="Disordered" evidence="17">
    <location>
        <begin position="490"/>
        <end position="520"/>
    </location>
</feature>
<feature type="domain" description="AAA+ ATPase" evidence="19">
    <location>
        <begin position="89"/>
        <end position="223"/>
    </location>
</feature>
<dbReference type="GO" id="GO:0007005">
    <property type="term" value="P:mitochondrion organization"/>
    <property type="evidence" value="ECO:0007669"/>
    <property type="project" value="TreeGrafter"/>
</dbReference>
<keyword evidence="6 18" id="KW-0812">Transmembrane</keyword>
<evidence type="ECO:0000256" key="10">
    <source>
        <dbReference type="ARBA" id="ARBA00022833"/>
    </source>
</evidence>
<dbReference type="InterPro" id="IPR003593">
    <property type="entry name" value="AAA+_ATPase"/>
</dbReference>
<evidence type="ECO:0000259" key="19">
    <source>
        <dbReference type="SMART" id="SM00382"/>
    </source>
</evidence>
<dbReference type="Pfam" id="PF00004">
    <property type="entry name" value="AAA"/>
    <property type="match status" value="1"/>
</dbReference>
<evidence type="ECO:0000256" key="7">
    <source>
        <dbReference type="ARBA" id="ARBA00022723"/>
    </source>
</evidence>
<name>A0A6B2L0R1_9EUKA</name>
<comment type="similarity">
    <text evidence="4">In the N-terminal section; belongs to the AAA ATPase family.</text>
</comment>
<evidence type="ECO:0000256" key="1">
    <source>
        <dbReference type="ARBA" id="ARBA00001947"/>
    </source>
</evidence>
<dbReference type="Pfam" id="PF17862">
    <property type="entry name" value="AAA_lid_3"/>
    <property type="match status" value="1"/>
</dbReference>
<evidence type="ECO:0000256" key="9">
    <source>
        <dbReference type="ARBA" id="ARBA00022801"/>
    </source>
</evidence>
<dbReference type="GO" id="GO:0046872">
    <property type="term" value="F:metal ion binding"/>
    <property type="evidence" value="ECO:0007669"/>
    <property type="project" value="UniProtKB-KW"/>
</dbReference>
<dbReference type="PROSITE" id="PS00674">
    <property type="entry name" value="AAA"/>
    <property type="match status" value="1"/>
</dbReference>
<accession>A0A6B2L0R1</accession>
<dbReference type="SUPFAM" id="SSF140990">
    <property type="entry name" value="FtsH protease domain-like"/>
    <property type="match status" value="1"/>
</dbReference>
<keyword evidence="7" id="KW-0479">Metal-binding</keyword>
<proteinExistence type="inferred from homology"/>
<comment type="cofactor">
    <cofactor evidence="1">
        <name>Zn(2+)</name>
        <dbReference type="ChEBI" id="CHEBI:29105"/>
    </cofactor>
</comment>
<dbReference type="Pfam" id="PF01434">
    <property type="entry name" value="Peptidase_M41"/>
    <property type="match status" value="1"/>
</dbReference>
<dbReference type="GO" id="GO:0004222">
    <property type="term" value="F:metalloendopeptidase activity"/>
    <property type="evidence" value="ECO:0007669"/>
    <property type="project" value="InterPro"/>
</dbReference>
<dbReference type="InterPro" id="IPR037219">
    <property type="entry name" value="Peptidase_M41-like"/>
</dbReference>
<dbReference type="FunFam" id="3.40.50.300:FF:000277">
    <property type="entry name" value="ATP-dependent zinc metalloprotease FtsH"/>
    <property type="match status" value="1"/>
</dbReference>
<dbReference type="InterPro" id="IPR003959">
    <property type="entry name" value="ATPase_AAA_core"/>
</dbReference>
<sequence>MNVRVHYSKWSTIGSVLWMIFLFLTLIIMLSSLKGGSFGNILNKTFNPVDKGKVNITFADVMGNHEAKEDMMDLVEYLKNPDKFGNIKVPKGVLMAGPPGTGKTLLAKALAGEAGVPFIASSGSEFEEVFVGVGAKRIRTLFEEARKRAPCIIFIDEIDAVAGKRDLLKQSQMSLNQLLVELDGFNSRDGIIIIGATNRPETLDPAIVRPGRFDRKIFLSYPTIEERKEILDYYLKKHKIDEDVDPVTLSRQLAGMSGADIENMVNWAAMDTVKNDAPAITMHSLELALLNVVMGREKKTMVLSDKTKKITAYHEGGHALTALFTEGSPEIRKATLIPRGDALGMVNFLESDEMMVSKKEFLGRIAMAMGGRVAEELIFGADNVSSGASSDFQSATNIALMMVTKFGMSEKVGPVSISKDGFKGDGKVIEEEVRAILTSSYETAKSILTAKDKELHLIADALLKYETLDKDEILKVIQGEKLTEKEAKLKKEKEEMEEKKKKRLEAETKKAEEKKAEVEEETKQALEELKKGLSKHQIQVPEFPTILKTQIHQ</sequence>
<evidence type="ECO:0000256" key="16">
    <source>
        <dbReference type="RuleBase" id="RU003651"/>
    </source>
</evidence>
<dbReference type="SMART" id="SM00382">
    <property type="entry name" value="AAA"/>
    <property type="match status" value="1"/>
</dbReference>
<feature type="transmembrane region" description="Helical" evidence="18">
    <location>
        <begin position="12"/>
        <end position="33"/>
    </location>
</feature>
<evidence type="ECO:0000256" key="5">
    <source>
        <dbReference type="ARBA" id="ARBA00022670"/>
    </source>
</evidence>
<keyword evidence="5" id="KW-0645">Protease</keyword>
<comment type="similarity">
    <text evidence="3">In the C-terminal section; belongs to the peptidase M41 family.</text>
</comment>
<evidence type="ECO:0000256" key="15">
    <source>
        <dbReference type="ARBA" id="ARBA00023136"/>
    </source>
</evidence>
<keyword evidence="9" id="KW-0378">Hydrolase</keyword>
<dbReference type="Gene3D" id="3.40.50.300">
    <property type="entry name" value="P-loop containing nucleotide triphosphate hydrolases"/>
    <property type="match status" value="1"/>
</dbReference>
<dbReference type="Gene3D" id="1.20.58.760">
    <property type="entry name" value="Peptidase M41"/>
    <property type="match status" value="1"/>
</dbReference>
<evidence type="ECO:0000256" key="8">
    <source>
        <dbReference type="ARBA" id="ARBA00022741"/>
    </source>
</evidence>
<comment type="similarity">
    <text evidence="16">Belongs to the AAA ATPase family.</text>
</comment>
<keyword evidence="15 18" id="KW-0472">Membrane</keyword>
<dbReference type="InterPro" id="IPR000642">
    <property type="entry name" value="Peptidase_M41"/>
</dbReference>
<dbReference type="SUPFAM" id="SSF52540">
    <property type="entry name" value="P-loop containing nucleoside triphosphate hydrolases"/>
    <property type="match status" value="1"/>
</dbReference>
<evidence type="ECO:0000256" key="3">
    <source>
        <dbReference type="ARBA" id="ARBA00010044"/>
    </source>
</evidence>
<dbReference type="AlphaFoldDB" id="A0A6B2L0R1"/>
<dbReference type="GO" id="GO:0016887">
    <property type="term" value="F:ATP hydrolysis activity"/>
    <property type="evidence" value="ECO:0007669"/>
    <property type="project" value="InterPro"/>
</dbReference>
<evidence type="ECO:0000256" key="13">
    <source>
        <dbReference type="ARBA" id="ARBA00022989"/>
    </source>
</evidence>
<dbReference type="PANTHER" id="PTHR23076">
    <property type="entry name" value="METALLOPROTEASE M41 FTSH"/>
    <property type="match status" value="1"/>
</dbReference>
<dbReference type="InterPro" id="IPR003960">
    <property type="entry name" value="ATPase_AAA_CS"/>
</dbReference>
<evidence type="ECO:0000256" key="4">
    <source>
        <dbReference type="ARBA" id="ARBA00010550"/>
    </source>
</evidence>
<dbReference type="GO" id="GO:0005524">
    <property type="term" value="F:ATP binding"/>
    <property type="evidence" value="ECO:0007669"/>
    <property type="project" value="UniProtKB-KW"/>
</dbReference>
<keyword evidence="14" id="KW-0482">Metalloprotease</keyword>